<keyword evidence="2" id="KW-0805">Transcription regulation</keyword>
<dbReference type="SMART" id="SM00448">
    <property type="entry name" value="REC"/>
    <property type="match status" value="1"/>
</dbReference>
<evidence type="ECO:0000259" key="6">
    <source>
        <dbReference type="PROSITE" id="PS50043"/>
    </source>
</evidence>
<dbReference type="PROSITE" id="PS00622">
    <property type="entry name" value="HTH_LUXR_1"/>
    <property type="match status" value="1"/>
</dbReference>
<evidence type="ECO:0000256" key="4">
    <source>
        <dbReference type="ARBA" id="ARBA00023163"/>
    </source>
</evidence>
<dbReference type="InterPro" id="IPR001789">
    <property type="entry name" value="Sig_transdc_resp-reg_receiver"/>
</dbReference>
<keyword evidence="4" id="KW-0804">Transcription</keyword>
<dbReference type="PATRIC" id="fig|1036673.3.peg.1248"/>
<dbReference type="PRINTS" id="PR00038">
    <property type="entry name" value="HTHLUXR"/>
</dbReference>
<reference evidence="8 9" key="2">
    <citation type="journal article" date="2013" name="Genome Announc.">
        <title>Genome Sequence of Growth-Improving Paenibacillus mucilaginosus Strain KNP414.</title>
        <authorList>
            <person name="Lu J.J."/>
            <person name="Wang J.F."/>
            <person name="Hu X.F."/>
        </authorList>
    </citation>
    <scope>NUCLEOTIDE SEQUENCE [LARGE SCALE GENOMIC DNA]</scope>
    <source>
        <strain evidence="8 9">KNP414</strain>
    </source>
</reference>
<organism evidence="8 9">
    <name type="scientific">Paenibacillus mucilaginosus (strain KNP414)</name>
    <dbReference type="NCBI Taxonomy" id="1036673"/>
    <lineage>
        <taxon>Bacteria</taxon>
        <taxon>Bacillati</taxon>
        <taxon>Bacillota</taxon>
        <taxon>Bacilli</taxon>
        <taxon>Bacillales</taxon>
        <taxon>Paenibacillaceae</taxon>
        <taxon>Paenibacillus</taxon>
    </lineage>
</organism>
<dbReference type="Pfam" id="PF00072">
    <property type="entry name" value="Response_reg"/>
    <property type="match status" value="1"/>
</dbReference>
<evidence type="ECO:0000256" key="5">
    <source>
        <dbReference type="PROSITE-ProRule" id="PRU00169"/>
    </source>
</evidence>
<dbReference type="GO" id="GO:0003677">
    <property type="term" value="F:DNA binding"/>
    <property type="evidence" value="ECO:0007669"/>
    <property type="project" value="UniProtKB-KW"/>
</dbReference>
<reference evidence="9" key="1">
    <citation type="submission" date="2011-06" db="EMBL/GenBank/DDBJ databases">
        <title>Complete genome sequence of Paenibacillus mucilaginosus KNP414.</title>
        <authorList>
            <person name="Wang J."/>
            <person name="Hu S."/>
            <person name="Hu X."/>
            <person name="Zhang B."/>
            <person name="Dong D."/>
            <person name="Zhang S."/>
            <person name="Zhao K."/>
            <person name="Wu D."/>
        </authorList>
    </citation>
    <scope>NUCLEOTIDE SEQUENCE [LARGE SCALE GENOMIC DNA]</scope>
    <source>
        <strain evidence="9">KNP414</strain>
    </source>
</reference>
<dbReference type="HOGENOM" id="CLU_000445_90_1_9"/>
<dbReference type="AlphaFoldDB" id="F8FL69"/>
<dbReference type="SMART" id="SM00421">
    <property type="entry name" value="HTH_LUXR"/>
    <property type="match status" value="1"/>
</dbReference>
<dbReference type="PANTHER" id="PTHR43214:SF37">
    <property type="entry name" value="TRANSCRIPTIONAL REGULATORY PROTEIN YDFI"/>
    <property type="match status" value="1"/>
</dbReference>
<feature type="modified residue" description="4-aspartylphosphate" evidence="5">
    <location>
        <position position="63"/>
    </location>
</feature>
<dbReference type="CDD" id="cd06170">
    <property type="entry name" value="LuxR_C_like"/>
    <property type="match status" value="1"/>
</dbReference>
<proteinExistence type="predicted"/>
<evidence type="ECO:0000259" key="7">
    <source>
        <dbReference type="PROSITE" id="PS50110"/>
    </source>
</evidence>
<dbReference type="Gene3D" id="3.40.50.2300">
    <property type="match status" value="1"/>
</dbReference>
<accession>F8FL69</accession>
<keyword evidence="3" id="KW-0238">DNA-binding</keyword>
<evidence type="ECO:0000256" key="3">
    <source>
        <dbReference type="ARBA" id="ARBA00023125"/>
    </source>
</evidence>
<dbReference type="InterPro" id="IPR000792">
    <property type="entry name" value="Tscrpt_reg_LuxR_C"/>
</dbReference>
<evidence type="ECO:0000256" key="1">
    <source>
        <dbReference type="ARBA" id="ARBA00022553"/>
    </source>
</evidence>
<dbReference type="InterPro" id="IPR011006">
    <property type="entry name" value="CheY-like_superfamily"/>
</dbReference>
<dbReference type="InterPro" id="IPR039420">
    <property type="entry name" value="WalR-like"/>
</dbReference>
<evidence type="ECO:0000313" key="9">
    <source>
        <dbReference type="Proteomes" id="UP000006620"/>
    </source>
</evidence>
<dbReference type="InterPro" id="IPR016032">
    <property type="entry name" value="Sig_transdc_resp-reg_C-effctor"/>
</dbReference>
<feature type="domain" description="Response regulatory" evidence="7">
    <location>
        <begin position="12"/>
        <end position="129"/>
    </location>
</feature>
<dbReference type="PANTHER" id="PTHR43214">
    <property type="entry name" value="TWO-COMPONENT RESPONSE REGULATOR"/>
    <property type="match status" value="1"/>
</dbReference>
<dbReference type="EMBL" id="CP002869">
    <property type="protein sequence ID" value="AEI39988.1"/>
    <property type="molecule type" value="Genomic_DNA"/>
</dbReference>
<dbReference type="GO" id="GO:0006355">
    <property type="term" value="P:regulation of DNA-templated transcription"/>
    <property type="evidence" value="ECO:0007669"/>
    <property type="project" value="InterPro"/>
</dbReference>
<dbReference type="PROSITE" id="PS50110">
    <property type="entry name" value="RESPONSE_REGULATORY"/>
    <property type="match status" value="1"/>
</dbReference>
<feature type="domain" description="HTH luxR-type" evidence="6">
    <location>
        <begin position="156"/>
        <end position="221"/>
    </location>
</feature>
<dbReference type="SUPFAM" id="SSF52172">
    <property type="entry name" value="CheY-like"/>
    <property type="match status" value="1"/>
</dbReference>
<sequence length="226" mass="24981">MRQEEWGTEMIKLVIVDDHAVVRSGLSMLLNAKEDLEVVGEAADGDEGIRLALEHRPNVVLMDLSMPHGKDGMTATKELKEAAPETFVLILTMHDDDEYLFRAIHAGASGYILKSAPHEELLNAIRSVASGQAYLNPSATKRLMGEYMDRMRSGEGGGSLEALSDREKEIVSHVAMGYSNKEIAEQLTISVKTVETHKANVMEKLGLKTRPELVKYAMKKGLLNFE</sequence>
<name>F8FL69_PAEMK</name>
<dbReference type="SUPFAM" id="SSF46894">
    <property type="entry name" value="C-terminal effector domain of the bipartite response regulators"/>
    <property type="match status" value="1"/>
</dbReference>
<gene>
    <name evidence="8" type="ordered locus">KNP414_01424</name>
</gene>
<dbReference type="InterPro" id="IPR058245">
    <property type="entry name" value="NreC/VraR/RcsB-like_REC"/>
</dbReference>
<dbReference type="Proteomes" id="UP000006620">
    <property type="component" value="Chromosome"/>
</dbReference>
<evidence type="ECO:0000313" key="8">
    <source>
        <dbReference type="EMBL" id="AEI39988.1"/>
    </source>
</evidence>
<evidence type="ECO:0000256" key="2">
    <source>
        <dbReference type="ARBA" id="ARBA00023015"/>
    </source>
</evidence>
<dbReference type="GO" id="GO:0000160">
    <property type="term" value="P:phosphorelay signal transduction system"/>
    <property type="evidence" value="ECO:0007669"/>
    <property type="project" value="InterPro"/>
</dbReference>
<dbReference type="KEGG" id="pms:KNP414_01424"/>
<keyword evidence="1 5" id="KW-0597">Phosphoprotein</keyword>
<dbReference type="Pfam" id="PF00196">
    <property type="entry name" value="GerE"/>
    <property type="match status" value="1"/>
</dbReference>
<dbReference type="PROSITE" id="PS50043">
    <property type="entry name" value="HTH_LUXR_2"/>
    <property type="match status" value="1"/>
</dbReference>
<dbReference type="CDD" id="cd17535">
    <property type="entry name" value="REC_NarL-like"/>
    <property type="match status" value="1"/>
</dbReference>
<protein>
    <submittedName>
        <fullName evidence="8">Two component transcriptional regulator, LuxR family</fullName>
    </submittedName>
</protein>